<sequence>MGKDIILVTGGAGYIGSVLVKKLVEHGEKVRVLDKLYFGDFALNGVKDRIELIPGDVREFKPDLLEGVKYVMHFGSLSNDPTAEFDPKANREINFEGTMRVAEACKKKGVKRLTLASSCAVYGFHVDGMANEAFPTNPQSEYSQSKLDAENGLKSLADRNFCPVIIRQGTVYGFSDRMRWDLVVNTMTMDAFDKGRIHIYCAGDNWRPLVDVRDVADAHLAVMKAHEDKVRGETFNLVYKNYRILELGHWIREIIKPFKKIEVEVLFGTKESRSYRVSGEKMKKVLGFEPKVSVEDAVKEIWEILRSGRHTDFSNPIYYNIEWMKLLVEMEQKLKVIGKVF</sequence>
<proteinExistence type="predicted"/>
<dbReference type="Proteomes" id="UP000051861">
    <property type="component" value="Unassembled WGS sequence"/>
</dbReference>
<dbReference type="InterPro" id="IPR001509">
    <property type="entry name" value="Epimerase_deHydtase"/>
</dbReference>
<dbReference type="InterPro" id="IPR050177">
    <property type="entry name" value="Lipid_A_modif_metabolic_enz"/>
</dbReference>
<reference evidence="2 3" key="1">
    <citation type="journal article" date="2015" name="Microbiome">
        <title>Genomic resolution of linkages in carbon, nitrogen, and sulfur cycling among widespread estuary sediment bacteria.</title>
        <authorList>
            <person name="Baker B.J."/>
            <person name="Lazar C.S."/>
            <person name="Teske A.P."/>
            <person name="Dick G.J."/>
        </authorList>
    </citation>
    <scope>NUCLEOTIDE SEQUENCE [LARGE SCALE GENOMIC DNA]</scope>
    <source>
        <strain evidence="2">DG_54_3</strain>
    </source>
</reference>
<dbReference type="Gene3D" id="3.40.50.720">
    <property type="entry name" value="NAD(P)-binding Rossmann-like Domain"/>
    <property type="match status" value="1"/>
</dbReference>
<dbReference type="PATRIC" id="fig|1703775.3.peg.1344"/>
<gene>
    <name evidence="2" type="ORF">AMJ44_04475</name>
</gene>
<evidence type="ECO:0000313" key="2">
    <source>
        <dbReference type="EMBL" id="KPJ69183.1"/>
    </source>
</evidence>
<organism evidence="2 3">
    <name type="scientific">candidate division WOR-1 bacterium DG_54_3</name>
    <dbReference type="NCBI Taxonomy" id="1703775"/>
    <lineage>
        <taxon>Bacteria</taxon>
        <taxon>Bacillati</taxon>
        <taxon>Saganbacteria</taxon>
    </lineage>
</organism>
<dbReference type="PANTHER" id="PTHR43245">
    <property type="entry name" value="BIFUNCTIONAL POLYMYXIN RESISTANCE PROTEIN ARNA"/>
    <property type="match status" value="1"/>
</dbReference>
<protein>
    <recommendedName>
        <fullName evidence="1">NAD-dependent epimerase/dehydratase domain-containing protein</fullName>
    </recommendedName>
</protein>
<dbReference type="EMBL" id="LIZX01000030">
    <property type="protein sequence ID" value="KPJ69183.1"/>
    <property type="molecule type" value="Genomic_DNA"/>
</dbReference>
<dbReference type="InterPro" id="IPR036291">
    <property type="entry name" value="NAD(P)-bd_dom_sf"/>
</dbReference>
<dbReference type="PANTHER" id="PTHR43245:SF23">
    <property type="entry name" value="NAD(P)-BINDING DOMAIN-CONTAINING PROTEIN"/>
    <property type="match status" value="1"/>
</dbReference>
<dbReference type="CDD" id="cd08946">
    <property type="entry name" value="SDR_e"/>
    <property type="match status" value="1"/>
</dbReference>
<evidence type="ECO:0000259" key="1">
    <source>
        <dbReference type="Pfam" id="PF01370"/>
    </source>
</evidence>
<dbReference type="Pfam" id="PF01370">
    <property type="entry name" value="Epimerase"/>
    <property type="match status" value="1"/>
</dbReference>
<name>A0A0S7Y3Z6_UNCSA</name>
<dbReference type="AlphaFoldDB" id="A0A0S7Y3Z6"/>
<comment type="caution">
    <text evidence="2">The sequence shown here is derived from an EMBL/GenBank/DDBJ whole genome shotgun (WGS) entry which is preliminary data.</text>
</comment>
<feature type="domain" description="NAD-dependent epimerase/dehydratase" evidence="1">
    <location>
        <begin position="6"/>
        <end position="237"/>
    </location>
</feature>
<evidence type="ECO:0000313" key="3">
    <source>
        <dbReference type="Proteomes" id="UP000051861"/>
    </source>
</evidence>
<dbReference type="SUPFAM" id="SSF51735">
    <property type="entry name" value="NAD(P)-binding Rossmann-fold domains"/>
    <property type="match status" value="1"/>
</dbReference>
<accession>A0A0S7Y3Z6</accession>